<accession>A0A9P8PG80</accession>
<dbReference type="EMBL" id="JAEUBE010000084">
    <property type="protein sequence ID" value="KAH3671040.1"/>
    <property type="molecule type" value="Genomic_DNA"/>
</dbReference>
<keyword evidence="3" id="KW-1185">Reference proteome</keyword>
<gene>
    <name evidence="2" type="ORF">OGAPHI_000751</name>
</gene>
<name>A0A9P8PG80_9ASCO</name>
<feature type="region of interest" description="Disordered" evidence="1">
    <location>
        <begin position="1"/>
        <end position="24"/>
    </location>
</feature>
<dbReference type="Proteomes" id="UP000769157">
    <property type="component" value="Unassembled WGS sequence"/>
</dbReference>
<evidence type="ECO:0000256" key="1">
    <source>
        <dbReference type="SAM" id="MobiDB-lite"/>
    </source>
</evidence>
<protein>
    <submittedName>
        <fullName evidence="2">Uncharacterized protein</fullName>
    </submittedName>
</protein>
<proteinExistence type="predicted"/>
<reference evidence="2" key="1">
    <citation type="journal article" date="2021" name="Open Biol.">
        <title>Shared evolutionary footprints suggest mitochondrial oxidative damage underlies multiple complex I losses in fungi.</title>
        <authorList>
            <person name="Schikora-Tamarit M.A."/>
            <person name="Marcet-Houben M."/>
            <person name="Nosek J."/>
            <person name="Gabaldon T."/>
        </authorList>
    </citation>
    <scope>NUCLEOTIDE SEQUENCE</scope>
    <source>
        <strain evidence="2">CBS6075</strain>
    </source>
</reference>
<organism evidence="2 3">
    <name type="scientific">Ogataea philodendri</name>
    <dbReference type="NCBI Taxonomy" id="1378263"/>
    <lineage>
        <taxon>Eukaryota</taxon>
        <taxon>Fungi</taxon>
        <taxon>Dikarya</taxon>
        <taxon>Ascomycota</taxon>
        <taxon>Saccharomycotina</taxon>
        <taxon>Pichiomycetes</taxon>
        <taxon>Pichiales</taxon>
        <taxon>Pichiaceae</taxon>
        <taxon>Ogataea</taxon>
    </lineage>
</organism>
<dbReference type="GeneID" id="70232719"/>
<reference evidence="2" key="2">
    <citation type="submission" date="2021-01" db="EMBL/GenBank/DDBJ databases">
        <authorList>
            <person name="Schikora-Tamarit M.A."/>
        </authorList>
    </citation>
    <scope>NUCLEOTIDE SEQUENCE</scope>
    <source>
        <strain evidence="2">CBS6075</strain>
    </source>
</reference>
<dbReference type="RefSeq" id="XP_046064408.1">
    <property type="nucleotide sequence ID" value="XM_046208880.1"/>
</dbReference>
<dbReference type="AlphaFoldDB" id="A0A9P8PG80"/>
<evidence type="ECO:0000313" key="3">
    <source>
        <dbReference type="Proteomes" id="UP000769157"/>
    </source>
</evidence>
<comment type="caution">
    <text evidence="2">The sequence shown here is derived from an EMBL/GenBank/DDBJ whole genome shotgun (WGS) entry which is preliminary data.</text>
</comment>
<evidence type="ECO:0000313" key="2">
    <source>
        <dbReference type="EMBL" id="KAH3671040.1"/>
    </source>
</evidence>
<sequence>MGDSSHKSSRSTAPPNPPSSPSPAVAVRSVVDSLKLKMLVLLDDSAKLSTDVDVYRFVFSAVLSLKLTKISWNWSTLIRGNGLSSTKNVSTGLLANTEFPHPKSSAGPSRCSLSIWLLSSTELPPKFRLLMLLVSWLAPADSAPGSDPKSVVESLNSLGFGGGGACGGWISELLMMDCVSGDTCVGGGIWSGAEVSRRDLDLLWSDEDWDEASKEEDELDL</sequence>